<reference evidence="14" key="3">
    <citation type="submission" date="2025-09" db="UniProtKB">
        <authorList>
            <consortium name="Ensembl"/>
        </authorList>
    </citation>
    <scope>IDENTIFICATION</scope>
    <source>
        <strain evidence="14">breed Abyssinian</strain>
    </source>
</reference>
<evidence type="ECO:0000313" key="14">
    <source>
        <dbReference type="Ensembl" id="ENSFCTP00005003603.1"/>
    </source>
</evidence>
<keyword evidence="5" id="KW-0810">Translation regulation</keyword>
<name>A0ABI7VZY3_FELCA</name>
<keyword evidence="4" id="KW-0677">Repeat</keyword>
<proteinExistence type="inferred from homology"/>
<keyword evidence="6" id="KW-0694">RNA-binding</keyword>
<evidence type="ECO:0000313" key="15">
    <source>
        <dbReference type="Proteomes" id="UP000823872"/>
    </source>
</evidence>
<evidence type="ECO:0000256" key="3">
    <source>
        <dbReference type="ARBA" id="ARBA00022730"/>
    </source>
</evidence>
<evidence type="ECO:0000256" key="5">
    <source>
        <dbReference type="ARBA" id="ARBA00022845"/>
    </source>
</evidence>
<evidence type="ECO:0000256" key="10">
    <source>
        <dbReference type="ARBA" id="ARBA00023274"/>
    </source>
</evidence>
<dbReference type="Gene3D" id="1.25.40.10">
    <property type="entry name" value="Tetratricopeptide repeat domain"/>
    <property type="match status" value="2"/>
</dbReference>
<feature type="repeat" description="PPR" evidence="12">
    <location>
        <begin position="340"/>
        <end position="376"/>
    </location>
</feature>
<dbReference type="Pfam" id="PF22330">
    <property type="entry name" value="Rib_mS39_PPR"/>
    <property type="match status" value="1"/>
</dbReference>
<dbReference type="GeneTree" id="ENSGT00390000016876"/>
<gene>
    <name evidence="14" type="primary">PTCD3</name>
</gene>
<evidence type="ECO:0000256" key="12">
    <source>
        <dbReference type="PROSITE-ProRule" id="PRU00708"/>
    </source>
</evidence>
<keyword evidence="15" id="KW-1185">Reference proteome</keyword>
<comment type="subcellular location">
    <subcellularLocation>
        <location evidence="1">Mitochondrion</location>
    </subcellularLocation>
</comment>
<reference evidence="14 15" key="1">
    <citation type="submission" date="2021-02" db="EMBL/GenBank/DDBJ databases">
        <title>Safari Cat Assemblies.</title>
        <authorList>
            <person name="Bredemeyer K.R."/>
            <person name="Murphy W.J."/>
        </authorList>
    </citation>
    <scope>NUCLEOTIDE SEQUENCE [LARGE SCALE GENOMIC DNA]</scope>
</reference>
<dbReference type="PROSITE" id="PS51375">
    <property type="entry name" value="PPR"/>
    <property type="match status" value="1"/>
</dbReference>
<dbReference type="RefSeq" id="XP_023107614.2">
    <property type="nucleotide sequence ID" value="XM_023251846.2"/>
</dbReference>
<dbReference type="Ensembl" id="ENSFCTT00005005756.1">
    <property type="protein sequence ID" value="ENSFCTP00005003603.1"/>
    <property type="gene ID" value="ENSFCTG00005002185.1"/>
</dbReference>
<evidence type="ECO:0000256" key="2">
    <source>
        <dbReference type="ARBA" id="ARBA00008551"/>
    </source>
</evidence>
<sequence length="692" mass="78413">MRREKNLKMAAVASGRCVGVRCKLCLTLTGQWTGLCGKAPSRFYSGSATLPKIEGANVTGIEEVVIPKKKTWDKVAVLQALASTVNRDSTAAPYAFQDDPYLIPTSSVESRSFLLAKKSGENAAKFIINSYPKYFQKDTAEPHIPCLMPEYFEPQIEGISEAALKERIKLKKVRASVDMFDQLLQAGTTVSLETSNSLLDLLCYYGDQEPSADNHFQQSEKSEELEEAIEENNEKSKKAGRQFGVTWRAKNNAERIFALMPEKNSHSYCTMIRGMVKHRALVQALNLYTELLNNRLHADVYTFNALIEATALSMNEKLEDKWNKILELLKEMAAQKVKPNLQTFNTILKCLRRFYSFGRLPALQTFREMKAIGIEPSLATYHYIIQLFYQHENPSKGSSLIIYDIMNELKGKKFSPKDPDDDMFFQSAMRVCSVLRDLELAYQVHGLLNTGDNWKFIGPDHRRNFYYSKFFSLLCLMEQIDVTLKWYKDLIPSVFFPRSQTLIDLLQALDVANRLEVIPQIWKDSKEYGHSFRNALKEEILMLMARDRHPTELQVAFADCAADIRSTYESQDARQTAPDWPANPLNYIAVLFLRGGRTQEAWKMLGLFRKHNKIPGNELLDEFMDSAKASNNPAQAIEIVKLASAFSLPVCEGLAQRVMADFAISQEQKEALGDLTSLTSDSDSDSDIGEGK</sequence>
<protein>
    <recommendedName>
        <fullName evidence="11">Small ribosomal subunit protein mS39</fullName>
    </recommendedName>
</protein>
<dbReference type="InterPro" id="IPR011990">
    <property type="entry name" value="TPR-like_helical_dom_sf"/>
</dbReference>
<keyword evidence="10" id="KW-0687">Ribonucleoprotein</keyword>
<evidence type="ECO:0000256" key="7">
    <source>
        <dbReference type="ARBA" id="ARBA00022946"/>
    </source>
</evidence>
<evidence type="ECO:0000256" key="4">
    <source>
        <dbReference type="ARBA" id="ARBA00022737"/>
    </source>
</evidence>
<dbReference type="Proteomes" id="UP000823872">
    <property type="component" value="Chromosome A3"/>
</dbReference>
<evidence type="ECO:0000256" key="9">
    <source>
        <dbReference type="ARBA" id="ARBA00023128"/>
    </source>
</evidence>
<feature type="region of interest" description="Disordered" evidence="13">
    <location>
        <begin position="673"/>
        <end position="692"/>
    </location>
</feature>
<keyword evidence="9" id="KW-0496">Mitochondrion</keyword>
<dbReference type="InterPro" id="IPR002885">
    <property type="entry name" value="PPR_rpt"/>
</dbReference>
<dbReference type="InterPro" id="IPR037387">
    <property type="entry name" value="PTCD3"/>
</dbReference>
<evidence type="ECO:0000256" key="8">
    <source>
        <dbReference type="ARBA" id="ARBA00022980"/>
    </source>
</evidence>
<dbReference type="InterPro" id="IPR055063">
    <property type="entry name" value="Rib_mS39_PPR"/>
</dbReference>
<feature type="compositionally biased region" description="Acidic residues" evidence="13">
    <location>
        <begin position="682"/>
        <end position="692"/>
    </location>
</feature>
<accession>A0ABI7VZY3</accession>
<evidence type="ECO:0000256" key="13">
    <source>
        <dbReference type="SAM" id="MobiDB-lite"/>
    </source>
</evidence>
<dbReference type="PANTHER" id="PTHR16276">
    <property type="entry name" value="PENTATRICOPEPTIDE REPEAT DOMAIN-CONTAINING PROTEIN 3"/>
    <property type="match status" value="1"/>
</dbReference>
<dbReference type="GeneID" id="101087571"/>
<reference evidence="14" key="2">
    <citation type="submission" date="2025-08" db="UniProtKB">
        <authorList>
            <consortium name="Ensembl"/>
        </authorList>
    </citation>
    <scope>IDENTIFICATION</scope>
    <source>
        <strain evidence="14">breed Abyssinian</strain>
    </source>
</reference>
<organism evidence="14 15">
    <name type="scientific">Felis catus</name>
    <name type="common">Cat</name>
    <name type="synonym">Felis silvestris catus</name>
    <dbReference type="NCBI Taxonomy" id="9685"/>
    <lineage>
        <taxon>Eukaryota</taxon>
        <taxon>Metazoa</taxon>
        <taxon>Chordata</taxon>
        <taxon>Craniata</taxon>
        <taxon>Vertebrata</taxon>
        <taxon>Euteleostomi</taxon>
        <taxon>Mammalia</taxon>
        <taxon>Eutheria</taxon>
        <taxon>Laurasiatheria</taxon>
        <taxon>Carnivora</taxon>
        <taxon>Feliformia</taxon>
        <taxon>Felidae</taxon>
        <taxon>Felinae</taxon>
        <taxon>Felis</taxon>
    </lineage>
</organism>
<keyword evidence="3" id="KW-0699">rRNA-binding</keyword>
<evidence type="ECO:0000256" key="6">
    <source>
        <dbReference type="ARBA" id="ARBA00022884"/>
    </source>
</evidence>
<keyword evidence="7" id="KW-0809">Transit peptide</keyword>
<keyword evidence="8" id="KW-0689">Ribosomal protein</keyword>
<evidence type="ECO:0000256" key="1">
    <source>
        <dbReference type="ARBA" id="ARBA00004173"/>
    </source>
</evidence>
<evidence type="ECO:0000256" key="11">
    <source>
        <dbReference type="ARBA" id="ARBA00035134"/>
    </source>
</evidence>
<dbReference type="Pfam" id="PF13812">
    <property type="entry name" value="PPR_3"/>
    <property type="match status" value="2"/>
</dbReference>
<comment type="similarity">
    <text evidence="2">Belongs to the mitochondrion-specific ribosomal protein mS39 family.</text>
</comment>
<dbReference type="PANTHER" id="PTHR16276:SF1">
    <property type="entry name" value="SMALL RIBOSOMAL SUBUNIT PROTEIN MS39"/>
    <property type="match status" value="1"/>
</dbReference>